<protein>
    <submittedName>
        <fullName evidence="3">DUF4440 domain-containing protein</fullName>
    </submittedName>
</protein>
<organism evidence="3 6">
    <name type="scientific">Limosilactobacillus fermentum</name>
    <name type="common">Lactobacillus fermentum</name>
    <dbReference type="NCBI Taxonomy" id="1613"/>
    <lineage>
        <taxon>Bacteria</taxon>
        <taxon>Bacillati</taxon>
        <taxon>Bacillota</taxon>
        <taxon>Bacilli</taxon>
        <taxon>Lactobacillales</taxon>
        <taxon>Lactobacillaceae</taxon>
        <taxon>Limosilactobacillus</taxon>
    </lineage>
</organism>
<dbReference type="PATRIC" id="fig|1613.112.peg.1567"/>
<proteinExistence type="predicted"/>
<evidence type="ECO:0000313" key="2">
    <source>
        <dbReference type="EMBL" id="AOR74951.1"/>
    </source>
</evidence>
<dbReference type="EMBL" id="CP019030">
    <property type="protein sequence ID" value="APU45180.1"/>
    <property type="molecule type" value="Genomic_DNA"/>
</dbReference>
<dbReference type="EMBL" id="CP050919">
    <property type="protein sequence ID" value="QIX58259.1"/>
    <property type="molecule type" value="Genomic_DNA"/>
</dbReference>
<sequence>MTRSDEEAVVEIYRAENRAMVERDQATLERILAETMTLTHMTGYVQPRQEWIAQIMDGKMKYYSSTEERVFDVVVEGDQASLVGQNRVKASVWGGGVSTWPLQMRVNLKRQAGRCQIVSQVASTY</sequence>
<dbReference type="SUPFAM" id="SSF54427">
    <property type="entry name" value="NTF2-like"/>
    <property type="match status" value="1"/>
</dbReference>
<dbReference type="AlphaFoldDB" id="A0A0F4HDD0"/>
<reference evidence="2 5" key="1">
    <citation type="submission" date="2016-09" db="EMBL/GenBank/DDBJ databases">
        <title>Genome Sequence of the Lactobacillus fermentum strain NCC2970 (CNCM I-5068).</title>
        <authorList>
            <person name="Barretto C."/>
            <person name="Ngom-Bru C."/>
            <person name="Genevaz A."/>
            <person name="Fournier C."/>
            <person name="Moine D."/>
            <person name="Kassam M."/>
            <person name="Iltis A."/>
            <person name="Sagory-Zalkind P."/>
            <person name="Faucherand G."/>
            <person name="Descombes P."/>
            <person name="Duboux S."/>
        </authorList>
    </citation>
    <scope>NUCLEOTIDE SEQUENCE [LARGE SCALE GENOMIC DNA]</scope>
    <source>
        <strain evidence="2 5">NCC2970</strain>
    </source>
</reference>
<dbReference type="InterPro" id="IPR032710">
    <property type="entry name" value="NTF2-like_dom_sf"/>
</dbReference>
<reference evidence="3 6" key="2">
    <citation type="submission" date="2016-12" db="EMBL/GenBank/DDBJ databases">
        <title>Complete Genome Sequence of Lactobacillus fermentum Strain SNUV175, a Probiotic for Treatment of Bacterial Vaginosis.</title>
        <authorList>
            <person name="Lee S."/>
            <person name="You H.J."/>
            <person name="Kwon B."/>
            <person name="Ko G."/>
        </authorList>
    </citation>
    <scope>NUCLEOTIDE SEQUENCE [LARGE SCALE GENOMIC DNA]</scope>
    <source>
        <strain evidence="3 6">SNUV175</strain>
    </source>
</reference>
<feature type="domain" description="DUF4440" evidence="1">
    <location>
        <begin position="10"/>
        <end position="117"/>
    </location>
</feature>
<dbReference type="Proteomes" id="UP000094714">
    <property type="component" value="Chromosome"/>
</dbReference>
<dbReference type="InterPro" id="IPR027843">
    <property type="entry name" value="DUF4440"/>
</dbReference>
<gene>
    <name evidence="3" type="ORF">BUW47_01330</name>
    <name evidence="4" type="ORF">HCY95_00694</name>
    <name evidence="2" type="ORF">LACFE_CDS1501</name>
</gene>
<evidence type="ECO:0000313" key="7">
    <source>
        <dbReference type="Proteomes" id="UP000503169"/>
    </source>
</evidence>
<evidence type="ECO:0000259" key="1">
    <source>
        <dbReference type="Pfam" id="PF14534"/>
    </source>
</evidence>
<dbReference type="Proteomes" id="UP000185427">
    <property type="component" value="Chromosome"/>
</dbReference>
<accession>A0A0F4HDD0</accession>
<dbReference type="EMBL" id="CP017151">
    <property type="protein sequence ID" value="AOR74951.1"/>
    <property type="molecule type" value="Genomic_DNA"/>
</dbReference>
<name>A0A0F4HDD0_LIMFE</name>
<evidence type="ECO:0000313" key="4">
    <source>
        <dbReference type="EMBL" id="QIX58259.1"/>
    </source>
</evidence>
<reference evidence="4 7" key="3">
    <citation type="submission" date="2020-04" db="EMBL/GenBank/DDBJ databases">
        <title>Novel strain L. Fermentum HFD1 producer antibacterial peptides.</title>
        <authorList>
            <person name="Ozhegov G.D."/>
            <person name="Pavlova A.S."/>
            <person name="Zhuravleva D.E."/>
            <person name="Gogoleva N.V."/>
            <person name="Shagimardanova E.I."/>
            <person name="Markelova M.I."/>
            <person name="Yarullina D.R."/>
            <person name="Kayumov A.R."/>
        </authorList>
    </citation>
    <scope>NUCLEOTIDE SEQUENCE [LARGE SCALE GENOMIC DNA]</scope>
    <source>
        <strain evidence="4 7">HFD1</strain>
    </source>
</reference>
<dbReference type="Gene3D" id="3.10.450.50">
    <property type="match status" value="1"/>
</dbReference>
<dbReference type="Pfam" id="PF14534">
    <property type="entry name" value="DUF4440"/>
    <property type="match status" value="1"/>
</dbReference>
<dbReference type="OrthoDB" id="3253136at2"/>
<dbReference type="Proteomes" id="UP000503169">
    <property type="component" value="Chromosome"/>
</dbReference>
<evidence type="ECO:0000313" key="6">
    <source>
        <dbReference type="Proteomes" id="UP000185427"/>
    </source>
</evidence>
<dbReference type="RefSeq" id="WP_003682041.1">
    <property type="nucleotide sequence ID" value="NZ_AP024320.1"/>
</dbReference>
<evidence type="ECO:0000313" key="3">
    <source>
        <dbReference type="EMBL" id="APU45180.1"/>
    </source>
</evidence>
<evidence type="ECO:0000313" key="5">
    <source>
        <dbReference type="Proteomes" id="UP000094714"/>
    </source>
</evidence>